<dbReference type="FunFam" id="1.20.81.30:FF:000001">
    <property type="entry name" value="Type II secretion system protein F"/>
    <property type="match status" value="2"/>
</dbReference>
<sequence>MPAFVYVARDPKGKRVRGKVEAATLREAAGKLREQRLIVLDVREPRVSALDREIYLAPPVKGKEFVFFTRQLAALLRTEVPVVRALTLLYEQTANRRFRRVLALVTEALRSGRSFAEAIGEHPAFFPRFFVAMVRAGEVSGQLEETLTRAADFYERQLSTREEIKSALTYPVIVAVVAALAVLFMLTFVIPRFTALYADLGVPLPAITVWTLTVSEALVRFWYAWLGGAVLVAIGAAAWIRTEEGRRLWDDLRLRLPIFGPLAQKGAMALFARTMATFYASAVPMMEALTIAGEVVQNRAVARDLEAVKTALRDGQSLSRALRGRKTVPPILVQMVAVGEETGSLDDVLGKIADFYELEVRHTVARLKSLIEPLLIVGLAAVVGVIMLSVLLPMLTLYQNLR</sequence>
<comment type="caution">
    <text evidence="10">The sequence shown here is derived from an EMBL/GenBank/DDBJ whole genome shotgun (WGS) entry which is preliminary data.</text>
</comment>
<evidence type="ECO:0000256" key="3">
    <source>
        <dbReference type="ARBA" id="ARBA00022475"/>
    </source>
</evidence>
<dbReference type="PRINTS" id="PR00812">
    <property type="entry name" value="BCTERIALGSPF"/>
</dbReference>
<evidence type="ECO:0000313" key="10">
    <source>
        <dbReference type="EMBL" id="MBT9283197.1"/>
    </source>
</evidence>
<dbReference type="PANTHER" id="PTHR30012:SF0">
    <property type="entry name" value="TYPE II SECRETION SYSTEM PROTEIN F-RELATED"/>
    <property type="match status" value="1"/>
</dbReference>
<dbReference type="InterPro" id="IPR042094">
    <property type="entry name" value="T2SS_GspF_sf"/>
</dbReference>
<protein>
    <submittedName>
        <fullName evidence="10">Type II secretion system F family protein</fullName>
    </submittedName>
</protein>
<evidence type="ECO:0000259" key="9">
    <source>
        <dbReference type="Pfam" id="PF00482"/>
    </source>
</evidence>
<organism evidence="10 11">
    <name type="scientific">Hydrogenibacillus schlegelii</name>
    <name type="common">Bacillus schlegelii</name>
    <dbReference type="NCBI Taxonomy" id="1484"/>
    <lineage>
        <taxon>Bacteria</taxon>
        <taxon>Bacillati</taxon>
        <taxon>Bacillota</taxon>
        <taxon>Bacilli</taxon>
        <taxon>Bacillales</taxon>
        <taxon>Bacillales Family X. Incertae Sedis</taxon>
        <taxon>Hydrogenibacillus</taxon>
    </lineage>
</organism>
<keyword evidence="7 8" id="KW-0472">Membrane</keyword>
<dbReference type="InterPro" id="IPR018076">
    <property type="entry name" value="T2SS_GspF_dom"/>
</dbReference>
<accession>A0A947CZA3</accession>
<feature type="domain" description="Type II secretion system protein GspF" evidence="9">
    <location>
        <begin position="271"/>
        <end position="393"/>
    </location>
</feature>
<reference evidence="10" key="1">
    <citation type="journal article" date="2021" name="Microbiology">
        <title>Metagenomic Analysis of the Microbial Community in the Underground Coal Fire Area (Kemerovo Region, Russia) Revealed Predominance of Thermophilic Members of the Phyla Deinococcus-thermus, Aquificae, and Firmicutes.</title>
        <authorList>
            <person name="Kadnikov V."/>
            <person name="Mardanov A.V."/>
            <person name="Beletsky A.V."/>
            <person name="Karnachuk O.V."/>
            <person name="Ravin N.V."/>
        </authorList>
    </citation>
    <scope>NUCLEOTIDE SEQUENCE</scope>
    <source>
        <strain evidence="10">RBS10-49</strain>
    </source>
</reference>
<gene>
    <name evidence="10" type="ORF">KM312_11255</name>
</gene>
<dbReference type="GO" id="GO:0005886">
    <property type="term" value="C:plasma membrane"/>
    <property type="evidence" value="ECO:0007669"/>
    <property type="project" value="UniProtKB-SubCell"/>
</dbReference>
<keyword evidence="6 8" id="KW-1133">Transmembrane helix</keyword>
<evidence type="ECO:0000313" key="11">
    <source>
        <dbReference type="Proteomes" id="UP000748108"/>
    </source>
</evidence>
<feature type="transmembrane region" description="Helical" evidence="8">
    <location>
        <begin position="221"/>
        <end position="240"/>
    </location>
</feature>
<dbReference type="PANTHER" id="PTHR30012">
    <property type="entry name" value="GENERAL SECRETION PATHWAY PROTEIN"/>
    <property type="match status" value="1"/>
</dbReference>
<dbReference type="EMBL" id="JAHHQF010000080">
    <property type="protein sequence ID" value="MBT9283197.1"/>
    <property type="molecule type" value="Genomic_DNA"/>
</dbReference>
<dbReference type="Proteomes" id="UP000748108">
    <property type="component" value="Unassembled WGS sequence"/>
</dbReference>
<dbReference type="Pfam" id="PF00482">
    <property type="entry name" value="T2SSF"/>
    <property type="match status" value="2"/>
</dbReference>
<comment type="subcellular location">
    <subcellularLocation>
        <location evidence="1">Cell inner membrane</location>
        <topology evidence="1">Multi-pass membrane protein</topology>
    </subcellularLocation>
</comment>
<keyword evidence="3" id="KW-1003">Cell membrane</keyword>
<evidence type="ECO:0000256" key="1">
    <source>
        <dbReference type="ARBA" id="ARBA00004429"/>
    </source>
</evidence>
<name>A0A947CZA3_HYDSH</name>
<feature type="domain" description="Type II secretion system protein GspF" evidence="9">
    <location>
        <begin position="68"/>
        <end position="191"/>
    </location>
</feature>
<keyword evidence="4" id="KW-0997">Cell inner membrane</keyword>
<evidence type="ECO:0000256" key="6">
    <source>
        <dbReference type="ARBA" id="ARBA00022989"/>
    </source>
</evidence>
<dbReference type="AlphaFoldDB" id="A0A947CZA3"/>
<feature type="transmembrane region" description="Helical" evidence="8">
    <location>
        <begin position="374"/>
        <end position="398"/>
    </location>
</feature>
<evidence type="ECO:0000256" key="2">
    <source>
        <dbReference type="ARBA" id="ARBA00005745"/>
    </source>
</evidence>
<evidence type="ECO:0000256" key="5">
    <source>
        <dbReference type="ARBA" id="ARBA00022692"/>
    </source>
</evidence>
<dbReference type="GO" id="GO:0015628">
    <property type="term" value="P:protein secretion by the type II secretion system"/>
    <property type="evidence" value="ECO:0007669"/>
    <property type="project" value="TreeGrafter"/>
</dbReference>
<evidence type="ECO:0000256" key="7">
    <source>
        <dbReference type="ARBA" id="ARBA00023136"/>
    </source>
</evidence>
<keyword evidence="5 8" id="KW-0812">Transmembrane</keyword>
<comment type="similarity">
    <text evidence="2">Belongs to the GSP F family.</text>
</comment>
<dbReference type="InterPro" id="IPR003004">
    <property type="entry name" value="GspF/PilC"/>
</dbReference>
<evidence type="ECO:0000256" key="4">
    <source>
        <dbReference type="ARBA" id="ARBA00022519"/>
    </source>
</evidence>
<proteinExistence type="inferred from homology"/>
<evidence type="ECO:0000256" key="8">
    <source>
        <dbReference type="SAM" id="Phobius"/>
    </source>
</evidence>
<feature type="transmembrane region" description="Helical" evidence="8">
    <location>
        <begin position="168"/>
        <end position="189"/>
    </location>
</feature>
<dbReference type="Gene3D" id="1.20.81.30">
    <property type="entry name" value="Type II secretion system (T2SS), domain F"/>
    <property type="match status" value="2"/>
</dbReference>